<evidence type="ECO:0000256" key="4">
    <source>
        <dbReference type="ARBA" id="ARBA00012350"/>
    </source>
</evidence>
<accession>A0A9N9VAA4</accession>
<comment type="similarity">
    <text evidence="3 10">Belongs to the glycosyl hydrolase 76 family.</text>
</comment>
<comment type="catalytic activity">
    <reaction evidence="1 10">
        <text>Random hydrolysis of (1-&gt;6)-alpha-D-mannosidic linkages in unbranched (1-&gt;6)-mannans.</text>
        <dbReference type="EC" id="3.2.1.101"/>
    </reaction>
</comment>
<dbReference type="GO" id="GO:0008496">
    <property type="term" value="F:mannan endo-1,6-alpha-mannosidase activity"/>
    <property type="evidence" value="ECO:0007669"/>
    <property type="project" value="UniProtKB-UniRule"/>
</dbReference>
<keyword evidence="12" id="KW-0812">Transmembrane</keyword>
<evidence type="ECO:0000256" key="12">
    <source>
        <dbReference type="SAM" id="Phobius"/>
    </source>
</evidence>
<comment type="subcellular location">
    <subcellularLocation>
        <location evidence="2">Endomembrane system</location>
    </subcellularLocation>
</comment>
<feature type="compositionally biased region" description="Polar residues" evidence="11">
    <location>
        <begin position="438"/>
        <end position="449"/>
    </location>
</feature>
<dbReference type="SUPFAM" id="SSF48208">
    <property type="entry name" value="Six-hairpin glycosidases"/>
    <property type="match status" value="1"/>
</dbReference>
<dbReference type="InterPro" id="IPR008928">
    <property type="entry name" value="6-hairpin_glycosidase_sf"/>
</dbReference>
<dbReference type="PANTHER" id="PTHR12145:SF36">
    <property type="entry name" value="MANNAN ENDO-1,6-ALPHA-MANNOSIDASE DCW1"/>
    <property type="match status" value="1"/>
</dbReference>
<dbReference type="FunFam" id="1.50.10.20:FF:000006">
    <property type="entry name" value="Mannan endo-1,6-alpha-mannosidase"/>
    <property type="match status" value="1"/>
</dbReference>
<evidence type="ECO:0000256" key="6">
    <source>
        <dbReference type="ARBA" id="ARBA00022801"/>
    </source>
</evidence>
<keyword evidence="9 10" id="KW-0326">Glycosidase</keyword>
<organism evidence="14 15">
    <name type="scientific">Clonostachys rhizophaga</name>
    <dbReference type="NCBI Taxonomy" id="160324"/>
    <lineage>
        <taxon>Eukaryota</taxon>
        <taxon>Fungi</taxon>
        <taxon>Dikarya</taxon>
        <taxon>Ascomycota</taxon>
        <taxon>Pezizomycotina</taxon>
        <taxon>Sordariomycetes</taxon>
        <taxon>Hypocreomycetidae</taxon>
        <taxon>Hypocreales</taxon>
        <taxon>Bionectriaceae</taxon>
        <taxon>Clonostachys</taxon>
    </lineage>
</organism>
<feature type="region of interest" description="Disordered" evidence="11">
    <location>
        <begin position="436"/>
        <end position="464"/>
    </location>
</feature>
<evidence type="ECO:0000256" key="2">
    <source>
        <dbReference type="ARBA" id="ARBA00004308"/>
    </source>
</evidence>
<keyword evidence="7 12" id="KW-0472">Membrane</keyword>
<evidence type="ECO:0000256" key="5">
    <source>
        <dbReference type="ARBA" id="ARBA00022729"/>
    </source>
</evidence>
<keyword evidence="12" id="KW-1133">Transmembrane helix</keyword>
<evidence type="ECO:0000256" key="1">
    <source>
        <dbReference type="ARBA" id="ARBA00001452"/>
    </source>
</evidence>
<proteinExistence type="inferred from homology"/>
<keyword evidence="8" id="KW-0325">Glycoprotein</keyword>
<dbReference type="GO" id="GO:0009272">
    <property type="term" value="P:fungal-type cell wall biogenesis"/>
    <property type="evidence" value="ECO:0007669"/>
    <property type="project" value="TreeGrafter"/>
</dbReference>
<dbReference type="AlphaFoldDB" id="A0A9N9VAA4"/>
<dbReference type="Pfam" id="PF03663">
    <property type="entry name" value="Glyco_hydro_76"/>
    <property type="match status" value="1"/>
</dbReference>
<dbReference type="Proteomes" id="UP000696573">
    <property type="component" value="Unassembled WGS sequence"/>
</dbReference>
<evidence type="ECO:0000256" key="11">
    <source>
        <dbReference type="SAM" id="MobiDB-lite"/>
    </source>
</evidence>
<evidence type="ECO:0000256" key="8">
    <source>
        <dbReference type="ARBA" id="ARBA00023180"/>
    </source>
</evidence>
<gene>
    <name evidence="14" type="ORF">CRHIZ90672A_00005604</name>
</gene>
<evidence type="ECO:0000313" key="14">
    <source>
        <dbReference type="EMBL" id="CAH0018973.1"/>
    </source>
</evidence>
<feature type="transmembrane region" description="Helical" evidence="12">
    <location>
        <begin position="473"/>
        <end position="493"/>
    </location>
</feature>
<dbReference type="OrthoDB" id="4187847at2759"/>
<keyword evidence="5 13" id="KW-0732">Signal</keyword>
<reference evidence="14" key="1">
    <citation type="submission" date="2021-10" db="EMBL/GenBank/DDBJ databases">
        <authorList>
            <person name="Piombo E."/>
        </authorList>
    </citation>
    <scope>NUCLEOTIDE SEQUENCE</scope>
</reference>
<dbReference type="GO" id="GO:0012505">
    <property type="term" value="C:endomembrane system"/>
    <property type="evidence" value="ECO:0007669"/>
    <property type="project" value="UniProtKB-SubCell"/>
</dbReference>
<dbReference type="EMBL" id="CABFNQ020000544">
    <property type="protein sequence ID" value="CAH0018973.1"/>
    <property type="molecule type" value="Genomic_DNA"/>
</dbReference>
<dbReference type="InterPro" id="IPR014480">
    <property type="entry name" value="Mannan-1_6-alpha_mannosidase"/>
</dbReference>
<feature type="compositionally biased region" description="Basic and acidic residues" evidence="11">
    <location>
        <begin position="454"/>
        <end position="464"/>
    </location>
</feature>
<dbReference type="PIRSF" id="PIRSF016302">
    <property type="entry name" value="Man_a_manosd"/>
    <property type="match status" value="1"/>
</dbReference>
<evidence type="ECO:0000313" key="15">
    <source>
        <dbReference type="Proteomes" id="UP000696573"/>
    </source>
</evidence>
<feature type="signal peptide" evidence="13">
    <location>
        <begin position="1"/>
        <end position="29"/>
    </location>
</feature>
<keyword evidence="6 10" id="KW-0378">Hydrolase</keyword>
<evidence type="ECO:0000256" key="3">
    <source>
        <dbReference type="ARBA" id="ARBA00009699"/>
    </source>
</evidence>
<sequence length="496" mass="55027">MSPPRSLGALPKGLLVLCMSLFLDIRVAAQYYKIGTKGNTFRGPDRLLFLPSNSNVLSVADEIKQSARTLAYDLMLQYTGNQTGMIPGILPGPPTEHKGDYYWWQGGAMMGTYIDYWKLTGDTSYNAVVTQGMLHQTGDNGDYMPENHTLSLGNDDQGFWGMSALLAAENKFPDPPADQYQWLELAQAVWNTQVNPKRHDSECNGGLRWQIPSTNTGYNYKNTISNGIFFNMGARLARYTDNATYAEHAEKTWDWLWGVKYIDHDTWNVYDGGHVEHNCTDIDKQTFSYNAAVLLQGSAFMHAFTKDEKWKTRLDKLLDAVLKRFFPENVAYEASCEPVKGTCTPDMLSFKGYLHRWMATVGQVAPHTHDTIKDVLRKSTEAAISQCTGGDTGRACGFYWSERKFYPVSTDRTTGAGEAMNVLAAVSSLLIDDAEEPVTNTTGGTSKGNPNAGEKSKDPNMREFKPITAGDRAGASILTILLALGSAAFFYWITAT</sequence>
<dbReference type="PANTHER" id="PTHR12145">
    <property type="entry name" value="MANNAN ENDO-1,6-ALPHA-MANNOSIDASE DCW1"/>
    <property type="match status" value="1"/>
</dbReference>
<comment type="caution">
    <text evidence="14">The sequence shown here is derived from an EMBL/GenBank/DDBJ whole genome shotgun (WGS) entry which is preliminary data.</text>
</comment>
<dbReference type="GO" id="GO:0016052">
    <property type="term" value="P:carbohydrate catabolic process"/>
    <property type="evidence" value="ECO:0007669"/>
    <property type="project" value="InterPro"/>
</dbReference>
<keyword evidence="15" id="KW-1185">Reference proteome</keyword>
<feature type="chain" id="PRO_5040481867" description="Mannan endo-1,6-alpha-mannosidase" evidence="13">
    <location>
        <begin position="30"/>
        <end position="496"/>
    </location>
</feature>
<evidence type="ECO:0000256" key="10">
    <source>
        <dbReference type="PIRNR" id="PIRNR016302"/>
    </source>
</evidence>
<evidence type="ECO:0000256" key="13">
    <source>
        <dbReference type="SAM" id="SignalP"/>
    </source>
</evidence>
<name>A0A9N9VAA4_9HYPO</name>
<evidence type="ECO:0000256" key="7">
    <source>
        <dbReference type="ARBA" id="ARBA00023136"/>
    </source>
</evidence>
<dbReference type="Gene3D" id="1.50.10.20">
    <property type="match status" value="1"/>
</dbReference>
<evidence type="ECO:0000256" key="9">
    <source>
        <dbReference type="ARBA" id="ARBA00023295"/>
    </source>
</evidence>
<dbReference type="InterPro" id="IPR005198">
    <property type="entry name" value="Glyco_hydro_76"/>
</dbReference>
<protein>
    <recommendedName>
        <fullName evidence="4 10">Mannan endo-1,6-alpha-mannosidase</fullName>
        <ecNumber evidence="4 10">3.2.1.101</ecNumber>
    </recommendedName>
</protein>
<dbReference type="EC" id="3.2.1.101" evidence="4 10"/>